<feature type="transmembrane region" description="Helical" evidence="11">
    <location>
        <begin position="105"/>
        <end position="122"/>
    </location>
</feature>
<proteinExistence type="predicted"/>
<evidence type="ECO:0000256" key="12">
    <source>
        <dbReference type="SAM" id="SignalP"/>
    </source>
</evidence>
<dbReference type="Gene3D" id="1.10.3730.20">
    <property type="match status" value="1"/>
</dbReference>
<keyword evidence="5" id="KW-0441">Lipid A biosynthesis</keyword>
<evidence type="ECO:0000259" key="13">
    <source>
        <dbReference type="Pfam" id="PF00892"/>
    </source>
</evidence>
<dbReference type="SUPFAM" id="SSF103481">
    <property type="entry name" value="Multidrug resistance efflux transporter EmrE"/>
    <property type="match status" value="1"/>
</dbReference>
<evidence type="ECO:0000256" key="10">
    <source>
        <dbReference type="ARBA" id="ARBA00023136"/>
    </source>
</evidence>
<keyword evidence="2" id="KW-1003">Cell membrane</keyword>
<sequence>MTLGTLGLILLSVSLSALAQAAFKFGVGSAGPSGLAKAGLLTSLSQTLLTPGVILGLTLYGIGTLIWLGVLRRVDLSQAYPFIGLGIALTAFLGFVLFGESLSPQKILGTLLVIGGIIIVAWA</sequence>
<dbReference type="InterPro" id="IPR000620">
    <property type="entry name" value="EamA_dom"/>
</dbReference>
<gene>
    <name evidence="14" type="ORF">ACELLULO517_18315</name>
</gene>
<feature type="domain" description="EamA" evidence="13">
    <location>
        <begin position="9"/>
        <end position="121"/>
    </location>
</feature>
<evidence type="ECO:0000256" key="4">
    <source>
        <dbReference type="ARBA" id="ARBA00022519"/>
    </source>
</evidence>
<organism evidence="14 15">
    <name type="scientific">Acidisoma cellulosilyticum</name>
    <dbReference type="NCBI Taxonomy" id="2802395"/>
    <lineage>
        <taxon>Bacteria</taxon>
        <taxon>Pseudomonadati</taxon>
        <taxon>Pseudomonadota</taxon>
        <taxon>Alphaproteobacteria</taxon>
        <taxon>Acetobacterales</taxon>
        <taxon>Acidocellaceae</taxon>
        <taxon>Acidisoma</taxon>
    </lineage>
</organism>
<dbReference type="EMBL" id="JAESVA010000006">
    <property type="protein sequence ID" value="MCB8882207.1"/>
    <property type="molecule type" value="Genomic_DNA"/>
</dbReference>
<keyword evidence="8 11" id="KW-1133">Transmembrane helix</keyword>
<dbReference type="Proteomes" id="UP000721844">
    <property type="component" value="Unassembled WGS sequence"/>
</dbReference>
<dbReference type="GO" id="GO:0009103">
    <property type="term" value="P:lipopolysaccharide biosynthetic process"/>
    <property type="evidence" value="ECO:0007669"/>
    <property type="project" value="UniProtKB-KW"/>
</dbReference>
<reference evidence="14 15" key="1">
    <citation type="journal article" date="2021" name="Microorganisms">
        <title>Acidisoma silvae sp. nov. and Acidisomacellulosilytica sp. nov., Two Acidophilic Bacteria Isolated from Decaying Wood, Hydrolyzing Cellulose and Producing Poly-3-hydroxybutyrate.</title>
        <authorList>
            <person name="Mieszkin S."/>
            <person name="Pouder E."/>
            <person name="Uroz S."/>
            <person name="Simon-Colin C."/>
            <person name="Alain K."/>
        </authorList>
    </citation>
    <scope>NUCLEOTIDE SEQUENCE [LARGE SCALE GENOMIC DNA]</scope>
    <source>
        <strain evidence="14 15">HW T5.17</strain>
    </source>
</reference>
<evidence type="ECO:0000256" key="6">
    <source>
        <dbReference type="ARBA" id="ARBA00022692"/>
    </source>
</evidence>
<keyword evidence="4" id="KW-0997">Cell inner membrane</keyword>
<protein>
    <submittedName>
        <fullName evidence="14">EamA family transporter</fullName>
    </submittedName>
</protein>
<feature type="transmembrane region" description="Helical" evidence="11">
    <location>
        <begin position="48"/>
        <end position="68"/>
    </location>
</feature>
<keyword evidence="12" id="KW-0732">Signal</keyword>
<dbReference type="RefSeq" id="WP_227308870.1">
    <property type="nucleotide sequence ID" value="NZ_JAESVA010000006.1"/>
</dbReference>
<keyword evidence="7" id="KW-0448">Lipopolysaccharide biosynthesis</keyword>
<keyword evidence="15" id="KW-1185">Reference proteome</keyword>
<evidence type="ECO:0000256" key="9">
    <source>
        <dbReference type="ARBA" id="ARBA00023098"/>
    </source>
</evidence>
<dbReference type="GO" id="GO:0022857">
    <property type="term" value="F:transmembrane transporter activity"/>
    <property type="evidence" value="ECO:0007669"/>
    <property type="project" value="InterPro"/>
</dbReference>
<evidence type="ECO:0000256" key="1">
    <source>
        <dbReference type="ARBA" id="ARBA00004651"/>
    </source>
</evidence>
<dbReference type="GO" id="GO:0005886">
    <property type="term" value="C:plasma membrane"/>
    <property type="evidence" value="ECO:0007669"/>
    <property type="project" value="UniProtKB-SubCell"/>
</dbReference>
<evidence type="ECO:0000313" key="14">
    <source>
        <dbReference type="EMBL" id="MCB8882207.1"/>
    </source>
</evidence>
<feature type="chain" id="PRO_5037822216" evidence="12">
    <location>
        <begin position="20"/>
        <end position="123"/>
    </location>
</feature>
<keyword evidence="6 11" id="KW-0812">Transmembrane</keyword>
<comment type="caution">
    <text evidence="14">The sequence shown here is derived from an EMBL/GenBank/DDBJ whole genome shotgun (WGS) entry which is preliminary data.</text>
</comment>
<keyword evidence="9" id="KW-0443">Lipid metabolism</keyword>
<dbReference type="PANTHER" id="PTHR30561">
    <property type="entry name" value="SMR FAMILY PROTON-DEPENDENT DRUG EFFLUX TRANSPORTER SUGE"/>
    <property type="match status" value="1"/>
</dbReference>
<dbReference type="InterPro" id="IPR037185">
    <property type="entry name" value="EmrE-like"/>
</dbReference>
<evidence type="ECO:0000256" key="2">
    <source>
        <dbReference type="ARBA" id="ARBA00022475"/>
    </source>
</evidence>
<feature type="signal peptide" evidence="12">
    <location>
        <begin position="1"/>
        <end position="19"/>
    </location>
</feature>
<feature type="transmembrane region" description="Helical" evidence="11">
    <location>
        <begin position="80"/>
        <end position="99"/>
    </location>
</feature>
<keyword evidence="3" id="KW-0444">Lipid biosynthesis</keyword>
<evidence type="ECO:0000256" key="5">
    <source>
        <dbReference type="ARBA" id="ARBA00022556"/>
    </source>
</evidence>
<comment type="subcellular location">
    <subcellularLocation>
        <location evidence="1">Cell membrane</location>
        <topology evidence="1">Multi-pass membrane protein</topology>
    </subcellularLocation>
</comment>
<dbReference type="PANTHER" id="PTHR30561:SF9">
    <property type="entry name" value="4-AMINO-4-DEOXY-L-ARABINOSE-PHOSPHOUNDECAPRENOL FLIPPASE SUBUNIT ARNF-RELATED"/>
    <property type="match status" value="1"/>
</dbReference>
<name>A0A963Z5F5_9PROT</name>
<keyword evidence="10 11" id="KW-0472">Membrane</keyword>
<evidence type="ECO:0000256" key="3">
    <source>
        <dbReference type="ARBA" id="ARBA00022516"/>
    </source>
</evidence>
<dbReference type="Pfam" id="PF00892">
    <property type="entry name" value="EamA"/>
    <property type="match status" value="1"/>
</dbReference>
<dbReference type="GO" id="GO:0009245">
    <property type="term" value="P:lipid A biosynthetic process"/>
    <property type="evidence" value="ECO:0007669"/>
    <property type="project" value="UniProtKB-KW"/>
</dbReference>
<evidence type="ECO:0000256" key="7">
    <source>
        <dbReference type="ARBA" id="ARBA00022985"/>
    </source>
</evidence>
<dbReference type="AlphaFoldDB" id="A0A963Z5F5"/>
<accession>A0A963Z5F5</accession>
<dbReference type="InterPro" id="IPR000390">
    <property type="entry name" value="Small_drug/metabolite_transptr"/>
</dbReference>
<evidence type="ECO:0000313" key="15">
    <source>
        <dbReference type="Proteomes" id="UP000721844"/>
    </source>
</evidence>
<evidence type="ECO:0000256" key="8">
    <source>
        <dbReference type="ARBA" id="ARBA00022989"/>
    </source>
</evidence>
<evidence type="ECO:0000256" key="11">
    <source>
        <dbReference type="SAM" id="Phobius"/>
    </source>
</evidence>